<feature type="compositionally biased region" description="Acidic residues" evidence="1">
    <location>
        <begin position="412"/>
        <end position="425"/>
    </location>
</feature>
<evidence type="ECO:0000256" key="1">
    <source>
        <dbReference type="SAM" id="MobiDB-lite"/>
    </source>
</evidence>
<dbReference type="InterPro" id="IPR018247">
    <property type="entry name" value="EF_Hand_1_Ca_BS"/>
</dbReference>
<feature type="compositionally biased region" description="Low complexity" evidence="1">
    <location>
        <begin position="433"/>
        <end position="449"/>
    </location>
</feature>
<feature type="region of interest" description="Disordered" evidence="1">
    <location>
        <begin position="408"/>
        <end position="468"/>
    </location>
</feature>
<keyword evidence="5" id="KW-1185">Reference proteome</keyword>
<dbReference type="EMBL" id="CP036289">
    <property type="protein sequence ID" value="QDU76468.1"/>
    <property type="molecule type" value="Genomic_DNA"/>
</dbReference>
<evidence type="ECO:0000259" key="3">
    <source>
        <dbReference type="Pfam" id="PF13202"/>
    </source>
</evidence>
<dbReference type="AlphaFoldDB" id="A0A518CB62"/>
<dbReference type="KEGG" id="bvo:Pan97_35180"/>
<protein>
    <submittedName>
        <fullName evidence="4">EF hand</fullName>
    </submittedName>
</protein>
<gene>
    <name evidence="4" type="ORF">Pan97_35180</name>
</gene>
<feature type="domain" description="EF-hand" evidence="3">
    <location>
        <begin position="52"/>
        <end position="65"/>
    </location>
</feature>
<accession>A0A518CB62</accession>
<dbReference type="Proteomes" id="UP000318626">
    <property type="component" value="Chromosome"/>
</dbReference>
<keyword evidence="2" id="KW-0732">Signal</keyword>
<evidence type="ECO:0000256" key="2">
    <source>
        <dbReference type="SAM" id="SignalP"/>
    </source>
</evidence>
<name>A0A518CB62_9BACT</name>
<organism evidence="4 5">
    <name type="scientific">Bremerella volcania</name>
    <dbReference type="NCBI Taxonomy" id="2527984"/>
    <lineage>
        <taxon>Bacteria</taxon>
        <taxon>Pseudomonadati</taxon>
        <taxon>Planctomycetota</taxon>
        <taxon>Planctomycetia</taxon>
        <taxon>Pirellulales</taxon>
        <taxon>Pirellulaceae</taxon>
        <taxon>Bremerella</taxon>
    </lineage>
</organism>
<feature type="domain" description="EF-hand" evidence="3">
    <location>
        <begin position="166"/>
        <end position="182"/>
    </location>
</feature>
<feature type="compositionally biased region" description="Low complexity" evidence="1">
    <location>
        <begin position="254"/>
        <end position="263"/>
    </location>
</feature>
<feature type="chain" id="PRO_5021874926" evidence="2">
    <location>
        <begin position="24"/>
        <end position="507"/>
    </location>
</feature>
<feature type="region of interest" description="Disordered" evidence="1">
    <location>
        <begin position="248"/>
        <end position="278"/>
    </location>
</feature>
<dbReference type="SUPFAM" id="SSF47473">
    <property type="entry name" value="EF-hand"/>
    <property type="match status" value="1"/>
</dbReference>
<dbReference type="InterPro" id="IPR011992">
    <property type="entry name" value="EF-hand-dom_pair"/>
</dbReference>
<feature type="compositionally biased region" description="Basic and acidic residues" evidence="1">
    <location>
        <begin position="267"/>
        <end position="278"/>
    </location>
</feature>
<dbReference type="Pfam" id="PF13202">
    <property type="entry name" value="EF-hand_5"/>
    <property type="match status" value="2"/>
</dbReference>
<sequence precursor="true">MSLRSLFVFVALSFIAVPSHLFSQDEAEQAASQESAEVAANQSTKLTGPHADYFQTLDTNGDGKVAGEEVFRLPMTLKSLLLRGQEPQDVVIEFDEFHTSMEEYRKRLLERYEKQRMEREAVQGQRDRELAFMRYHQSLMGQQASSEKPEPEVNKVTLESSPHAEYFRHFDKDGNGVLDASEQRSLPDSIVRYLDHTFADAWRTHQITIHEFHNYWEAEKQALERRQETTAENLRFQNYRTKFLVGDRPESADAVKPAPARGAPVRRRQEAEAKPEKDAAKSFTVEIMMLRRTSNGLPDRTLASEVASVLEGAGPSLSARLLPWLNDPDSPGASLVDYIQAQSIDGQSIAVQRGGSEPYVSGTTSMGSRGRAVSYNMQNVGTLVRVESIAIQDSDKLGLSVQFEKSYLEHANDDDEESDDEPEPSSEERAEASDASDSQPAGSSRSSRSVMQGFGPPTSEPAPPPTIATITAEGKLVLPAKVAGVLTEMAKQSGDTFEEVVILVQWN</sequence>
<dbReference type="RefSeq" id="WP_144974595.1">
    <property type="nucleotide sequence ID" value="NZ_CP036289.1"/>
</dbReference>
<feature type="signal peptide" evidence="2">
    <location>
        <begin position="1"/>
        <end position="23"/>
    </location>
</feature>
<proteinExistence type="predicted"/>
<dbReference type="InterPro" id="IPR002048">
    <property type="entry name" value="EF_hand_dom"/>
</dbReference>
<reference evidence="5" key="1">
    <citation type="submission" date="2019-02" db="EMBL/GenBank/DDBJ databases">
        <title>Deep-cultivation of Planctomycetes and their phenomic and genomic characterization uncovers novel biology.</title>
        <authorList>
            <person name="Wiegand S."/>
            <person name="Jogler M."/>
            <person name="Boedeker C."/>
            <person name="Pinto D."/>
            <person name="Vollmers J."/>
            <person name="Rivas-Marin E."/>
            <person name="Kohn T."/>
            <person name="Peeters S.H."/>
            <person name="Heuer A."/>
            <person name="Rast P."/>
            <person name="Oberbeckmann S."/>
            <person name="Bunk B."/>
            <person name="Jeske O."/>
            <person name="Meyerdierks A."/>
            <person name="Storesund J.E."/>
            <person name="Kallscheuer N."/>
            <person name="Luecker S."/>
            <person name="Lage O.M."/>
            <person name="Pohl T."/>
            <person name="Merkel B.J."/>
            <person name="Hornburger P."/>
            <person name="Mueller R.-W."/>
            <person name="Bruemmer F."/>
            <person name="Labrenz M."/>
            <person name="Spormann A.M."/>
            <person name="Op den Camp H."/>
            <person name="Overmann J."/>
            <person name="Amann R."/>
            <person name="Jetten M.S.M."/>
            <person name="Mascher T."/>
            <person name="Medema M.H."/>
            <person name="Devos D.P."/>
            <person name="Kaster A.-K."/>
            <person name="Ovreas L."/>
            <person name="Rohde M."/>
            <person name="Galperin M.Y."/>
            <person name="Jogler C."/>
        </authorList>
    </citation>
    <scope>NUCLEOTIDE SEQUENCE [LARGE SCALE GENOMIC DNA]</scope>
    <source>
        <strain evidence="5">Pan97</strain>
    </source>
</reference>
<dbReference type="OrthoDB" id="291914at2"/>
<evidence type="ECO:0000313" key="4">
    <source>
        <dbReference type="EMBL" id="QDU76468.1"/>
    </source>
</evidence>
<dbReference type="Gene3D" id="1.10.238.10">
    <property type="entry name" value="EF-hand"/>
    <property type="match status" value="1"/>
</dbReference>
<dbReference type="GO" id="GO:0005509">
    <property type="term" value="F:calcium ion binding"/>
    <property type="evidence" value="ECO:0007669"/>
    <property type="project" value="InterPro"/>
</dbReference>
<evidence type="ECO:0000313" key="5">
    <source>
        <dbReference type="Proteomes" id="UP000318626"/>
    </source>
</evidence>
<dbReference type="PROSITE" id="PS00018">
    <property type="entry name" value="EF_HAND_1"/>
    <property type="match status" value="1"/>
</dbReference>